<dbReference type="SUPFAM" id="SSF117281">
    <property type="entry name" value="Kelch motif"/>
    <property type="match status" value="1"/>
</dbReference>
<organism evidence="1 2">
    <name type="scientific">Helicostylum pulchrum</name>
    <dbReference type="NCBI Taxonomy" id="562976"/>
    <lineage>
        <taxon>Eukaryota</taxon>
        <taxon>Fungi</taxon>
        <taxon>Fungi incertae sedis</taxon>
        <taxon>Mucoromycota</taxon>
        <taxon>Mucoromycotina</taxon>
        <taxon>Mucoromycetes</taxon>
        <taxon>Mucorales</taxon>
        <taxon>Mucorineae</taxon>
        <taxon>Mucoraceae</taxon>
        <taxon>Helicostylum</taxon>
    </lineage>
</organism>
<dbReference type="EMBL" id="BAABUJ010000042">
    <property type="protein sequence ID" value="GAA5805110.1"/>
    <property type="molecule type" value="Genomic_DNA"/>
</dbReference>
<dbReference type="InterPro" id="IPR015915">
    <property type="entry name" value="Kelch-typ_b-propeller"/>
</dbReference>
<gene>
    <name evidence="1" type="ORF">HPULCUR_010623</name>
</gene>
<sequence length="178" mass="19611">MIPLDYNPGYTHVESYVRLYYQTLFNLKTHAWTVATADPPKLNGLLYLVSFQTATFHPQSGKIYYIGGLYYTNEQSDISSVPLSFANTFGTIGAVCSSQTLNASPESNIPVARHLHSATMLSTNEDILVYGGTNLPNDLNPNAVMDYVCILNLETHAWSTQDIVAPIGTPGPRYYHSG</sequence>
<evidence type="ECO:0000313" key="2">
    <source>
        <dbReference type="Proteomes" id="UP001476247"/>
    </source>
</evidence>
<reference evidence="1 2" key="1">
    <citation type="submission" date="2024-04" db="EMBL/GenBank/DDBJ databases">
        <title>genome sequences of Mucor flavus KT1a and Helicostylum pulchrum KT1b strains isolation_sourced from the surface of a dry-aged beef.</title>
        <authorList>
            <person name="Toyotome T."/>
            <person name="Hosono M."/>
            <person name="Torimaru M."/>
            <person name="Fukuda K."/>
            <person name="Mikami N."/>
        </authorList>
    </citation>
    <scope>NUCLEOTIDE SEQUENCE [LARGE SCALE GENOMIC DNA]</scope>
    <source>
        <strain evidence="1 2">KT1b</strain>
    </source>
</reference>
<protein>
    <recommendedName>
        <fullName evidence="3">Galactose oxidase</fullName>
    </recommendedName>
</protein>
<proteinExistence type="predicted"/>
<accession>A0ABP9YDR6</accession>
<keyword evidence="2" id="KW-1185">Reference proteome</keyword>
<evidence type="ECO:0008006" key="3">
    <source>
        <dbReference type="Google" id="ProtNLM"/>
    </source>
</evidence>
<name>A0ABP9YDR6_9FUNG</name>
<comment type="caution">
    <text evidence="1">The sequence shown here is derived from an EMBL/GenBank/DDBJ whole genome shotgun (WGS) entry which is preliminary data.</text>
</comment>
<dbReference type="Gene3D" id="2.120.10.80">
    <property type="entry name" value="Kelch-type beta propeller"/>
    <property type="match status" value="1"/>
</dbReference>
<dbReference type="Proteomes" id="UP001476247">
    <property type="component" value="Unassembled WGS sequence"/>
</dbReference>
<evidence type="ECO:0000313" key="1">
    <source>
        <dbReference type="EMBL" id="GAA5805110.1"/>
    </source>
</evidence>